<name>A0A108U5F4_9GAMM</name>
<comment type="caution">
    <text evidence="2">The sequence shown here is derived from an EMBL/GenBank/DDBJ whole genome shotgun (WGS) entry which is preliminary data.</text>
</comment>
<evidence type="ECO:0000313" key="3">
    <source>
        <dbReference type="Proteomes" id="UP000023435"/>
    </source>
</evidence>
<evidence type="ECO:0000256" key="1">
    <source>
        <dbReference type="SAM" id="MobiDB-lite"/>
    </source>
</evidence>
<accession>A0A108U5F4</accession>
<keyword evidence="3" id="KW-1185">Reference proteome</keyword>
<dbReference type="EMBL" id="JAJA02000001">
    <property type="protein sequence ID" value="KWS02892.1"/>
    <property type="molecule type" value="Genomic_DNA"/>
</dbReference>
<feature type="compositionally biased region" description="Basic residues" evidence="1">
    <location>
        <begin position="26"/>
        <end position="46"/>
    </location>
</feature>
<feature type="region of interest" description="Disordered" evidence="1">
    <location>
        <begin position="1"/>
        <end position="46"/>
    </location>
</feature>
<proteinExistence type="predicted"/>
<dbReference type="Proteomes" id="UP000023435">
    <property type="component" value="Unassembled WGS sequence"/>
</dbReference>
<gene>
    <name evidence="2" type="ORF">AZ78_0438</name>
</gene>
<reference evidence="2 3" key="1">
    <citation type="journal article" date="2014" name="Genome Announc.">
        <title>Draft Genome Sequence of Lysobacter capsici AZ78, a Bacterium Antagonistic to Plant-Pathogenic Oomycetes.</title>
        <authorList>
            <person name="Puopolo G."/>
            <person name="Sonego P."/>
            <person name="Engelen K."/>
            <person name="Pertot I."/>
        </authorList>
    </citation>
    <scope>NUCLEOTIDE SEQUENCE [LARGE SCALE GENOMIC DNA]</scope>
    <source>
        <strain evidence="2 3">AZ78</strain>
    </source>
</reference>
<organism evidence="2 3">
    <name type="scientific">Lysobacter capsici AZ78</name>
    <dbReference type="NCBI Taxonomy" id="1444315"/>
    <lineage>
        <taxon>Bacteria</taxon>
        <taxon>Pseudomonadati</taxon>
        <taxon>Pseudomonadota</taxon>
        <taxon>Gammaproteobacteria</taxon>
        <taxon>Lysobacterales</taxon>
        <taxon>Lysobacteraceae</taxon>
        <taxon>Lysobacter</taxon>
    </lineage>
</organism>
<sequence>MPDGRNDGRAGPTTKWNPGNDAESRRCRRQRAAAGWRRSRPRRARG</sequence>
<protein>
    <submittedName>
        <fullName evidence="2">Uncharacterized protein</fullName>
    </submittedName>
</protein>
<dbReference type="AlphaFoldDB" id="A0A108U5F4"/>
<evidence type="ECO:0000313" key="2">
    <source>
        <dbReference type="EMBL" id="KWS02892.1"/>
    </source>
</evidence>